<organism evidence="2 3">
    <name type="scientific">Acinetobacter calcoaceticus</name>
    <dbReference type="NCBI Taxonomy" id="471"/>
    <lineage>
        <taxon>Bacteria</taxon>
        <taxon>Pseudomonadati</taxon>
        <taxon>Pseudomonadota</taxon>
        <taxon>Gammaproteobacteria</taxon>
        <taxon>Moraxellales</taxon>
        <taxon>Moraxellaceae</taxon>
        <taxon>Acinetobacter</taxon>
        <taxon>Acinetobacter calcoaceticus/baumannii complex</taxon>
    </lineage>
</organism>
<sequence length="134" mass="14535">MSKHWNGKRPTDFALDVLRQSDEQLRKVAMETLRGVIVGSPVDEGAFRSNHRVSIGAPDASVTEGNGNKAPRGDEDMATMETGKQKILTAHIGDVVYIQNNLPYAIALENGHSKQAPLGVYAIAHLNAKNKFGL</sequence>
<feature type="region of interest" description="Disordered" evidence="1">
    <location>
        <begin position="54"/>
        <end position="75"/>
    </location>
</feature>
<proteinExistence type="predicted"/>
<evidence type="ECO:0000313" key="3">
    <source>
        <dbReference type="Proteomes" id="UP000294963"/>
    </source>
</evidence>
<accession>A0A4V6NJ77</accession>
<dbReference type="Proteomes" id="UP000294963">
    <property type="component" value="Unassembled WGS sequence"/>
</dbReference>
<protein>
    <recommendedName>
        <fullName evidence="4">HK97 gp10 family phage protein</fullName>
    </recommendedName>
</protein>
<comment type="caution">
    <text evidence="2">The sequence shown here is derived from an EMBL/GenBank/DDBJ whole genome shotgun (WGS) entry which is preliminary data.</text>
</comment>
<name>A0A4V6NJ77_ACICA</name>
<dbReference type="EMBL" id="SLVJ01000025">
    <property type="protein sequence ID" value="TCM62308.1"/>
    <property type="molecule type" value="Genomic_DNA"/>
</dbReference>
<evidence type="ECO:0000313" key="2">
    <source>
        <dbReference type="EMBL" id="TCM62308.1"/>
    </source>
</evidence>
<reference evidence="2 3" key="1">
    <citation type="submission" date="2019-03" db="EMBL/GenBank/DDBJ databases">
        <title>Genomic analyses of the natural microbiome of Caenorhabditis elegans.</title>
        <authorList>
            <person name="Samuel B."/>
        </authorList>
    </citation>
    <scope>NUCLEOTIDE SEQUENCE [LARGE SCALE GENOMIC DNA]</scope>
    <source>
        <strain evidence="2 3">JUb89</strain>
    </source>
</reference>
<dbReference type="AlphaFoldDB" id="A0A4V6NJ77"/>
<evidence type="ECO:0000256" key="1">
    <source>
        <dbReference type="SAM" id="MobiDB-lite"/>
    </source>
</evidence>
<gene>
    <name evidence="2" type="ORF">EC844_12536</name>
</gene>
<evidence type="ECO:0008006" key="4">
    <source>
        <dbReference type="Google" id="ProtNLM"/>
    </source>
</evidence>
<dbReference type="OrthoDB" id="6650149at2"/>
<keyword evidence="3" id="KW-1185">Reference proteome</keyword>